<name>A0ABQ4QRH8_9HYPH</name>
<dbReference type="HAMAP" id="MF_02126">
    <property type="entry name" value="RF_methyltr_PrmC"/>
    <property type="match status" value="1"/>
</dbReference>
<dbReference type="InterPro" id="IPR002052">
    <property type="entry name" value="DNA_methylase_N6_adenine_CS"/>
</dbReference>
<keyword evidence="9" id="KW-1185">Reference proteome</keyword>
<comment type="function">
    <text evidence="5">Methylates the class 1 translation termination release factors RF1/PrfA and RF2/PrfB on the glutamine residue of the universally conserved GGQ motif.</text>
</comment>
<keyword evidence="2 5" id="KW-0808">Transferase</keyword>
<feature type="binding site" evidence="5">
    <location>
        <position position="153"/>
    </location>
    <ligand>
        <name>S-adenosyl-L-methionine</name>
        <dbReference type="ChEBI" id="CHEBI:59789"/>
    </ligand>
</feature>
<keyword evidence="1 5" id="KW-0489">Methyltransferase</keyword>
<dbReference type="EC" id="2.1.1.297" evidence="5"/>
<dbReference type="InterPro" id="IPR019874">
    <property type="entry name" value="RF_methyltr_PrmC"/>
</dbReference>
<dbReference type="InterPro" id="IPR050320">
    <property type="entry name" value="N5-glutamine_MTase"/>
</dbReference>
<proteinExistence type="inferred from homology"/>
<dbReference type="NCBIfam" id="TIGR00536">
    <property type="entry name" value="hemK_fam"/>
    <property type="match status" value="1"/>
</dbReference>
<dbReference type="CDD" id="cd02440">
    <property type="entry name" value="AdoMet_MTases"/>
    <property type="match status" value="1"/>
</dbReference>
<feature type="binding site" evidence="5">
    <location>
        <position position="197"/>
    </location>
    <ligand>
        <name>S-adenosyl-L-methionine</name>
        <dbReference type="ChEBI" id="CHEBI:59789"/>
    </ligand>
</feature>
<evidence type="ECO:0000256" key="2">
    <source>
        <dbReference type="ARBA" id="ARBA00022679"/>
    </source>
</evidence>
<dbReference type="PROSITE" id="PS00092">
    <property type="entry name" value="N6_MTASE"/>
    <property type="match status" value="1"/>
</dbReference>
<dbReference type="InterPro" id="IPR004556">
    <property type="entry name" value="HemK-like"/>
</dbReference>
<dbReference type="NCBIfam" id="TIGR03534">
    <property type="entry name" value="RF_mod_PrmC"/>
    <property type="match status" value="1"/>
</dbReference>
<dbReference type="Gene3D" id="1.10.8.10">
    <property type="entry name" value="DNA helicase RuvA subunit, C-terminal domain"/>
    <property type="match status" value="1"/>
</dbReference>
<dbReference type="InterPro" id="IPR040758">
    <property type="entry name" value="PrmC_N"/>
</dbReference>
<dbReference type="RefSeq" id="WP_128563753.1">
    <property type="nucleotide sequence ID" value="NZ_BPQH01000001.1"/>
</dbReference>
<comment type="caution">
    <text evidence="8">The sequence shown here is derived from an EMBL/GenBank/DDBJ whole genome shotgun (WGS) entry which is preliminary data.</text>
</comment>
<evidence type="ECO:0000256" key="5">
    <source>
        <dbReference type="HAMAP-Rule" id="MF_02126"/>
    </source>
</evidence>
<dbReference type="Pfam" id="PF05175">
    <property type="entry name" value="MTS"/>
    <property type="match status" value="1"/>
</dbReference>
<dbReference type="Proteomes" id="UP001055167">
    <property type="component" value="Unassembled WGS sequence"/>
</dbReference>
<feature type="domain" description="Methyltransferase small" evidence="6">
    <location>
        <begin position="125"/>
        <end position="206"/>
    </location>
</feature>
<dbReference type="InterPro" id="IPR007848">
    <property type="entry name" value="Small_mtfrase_dom"/>
</dbReference>
<evidence type="ECO:0000259" key="7">
    <source>
        <dbReference type="Pfam" id="PF17827"/>
    </source>
</evidence>
<evidence type="ECO:0000313" key="9">
    <source>
        <dbReference type="Proteomes" id="UP001055167"/>
    </source>
</evidence>
<feature type="binding site" evidence="5">
    <location>
        <begin position="130"/>
        <end position="134"/>
    </location>
    <ligand>
        <name>S-adenosyl-L-methionine</name>
        <dbReference type="ChEBI" id="CHEBI:59789"/>
    </ligand>
</feature>
<accession>A0ABQ4QRH8</accession>
<feature type="binding site" evidence="5">
    <location>
        <position position="182"/>
    </location>
    <ligand>
        <name>S-adenosyl-L-methionine</name>
        <dbReference type="ChEBI" id="CHEBI:59789"/>
    </ligand>
</feature>
<comment type="catalytic activity">
    <reaction evidence="4 5">
        <text>L-glutaminyl-[peptide chain release factor] + S-adenosyl-L-methionine = N(5)-methyl-L-glutaminyl-[peptide chain release factor] + S-adenosyl-L-homocysteine + H(+)</text>
        <dbReference type="Rhea" id="RHEA:42896"/>
        <dbReference type="Rhea" id="RHEA-COMP:10271"/>
        <dbReference type="Rhea" id="RHEA-COMP:10272"/>
        <dbReference type="ChEBI" id="CHEBI:15378"/>
        <dbReference type="ChEBI" id="CHEBI:30011"/>
        <dbReference type="ChEBI" id="CHEBI:57856"/>
        <dbReference type="ChEBI" id="CHEBI:59789"/>
        <dbReference type="ChEBI" id="CHEBI:61891"/>
        <dbReference type="EC" id="2.1.1.297"/>
    </reaction>
</comment>
<reference evidence="8" key="1">
    <citation type="journal article" date="2021" name="Front. Microbiol.">
        <title>Comprehensive Comparative Genomics and Phenotyping of Methylobacterium Species.</title>
        <authorList>
            <person name="Alessa O."/>
            <person name="Ogura Y."/>
            <person name="Fujitani Y."/>
            <person name="Takami H."/>
            <person name="Hayashi T."/>
            <person name="Sahin N."/>
            <person name="Tani A."/>
        </authorList>
    </citation>
    <scope>NUCLEOTIDE SEQUENCE</scope>
    <source>
        <strain evidence="8">KCTC 52305</strain>
    </source>
</reference>
<evidence type="ECO:0000256" key="1">
    <source>
        <dbReference type="ARBA" id="ARBA00022603"/>
    </source>
</evidence>
<gene>
    <name evidence="5 8" type="primary">prmC</name>
    <name evidence="8" type="ORF">OPKNFCMD_0375</name>
</gene>
<sequence length="300" mass="30757">MTASPGPVDGATTRAEARARAAAILARHGIGTAALDARLLLEECLGLRPTDLVLGAERPIGAEGARRLAQGLARRCAGEPVARIAGAWEFWGLPFRLCPATLVPRPDTETLVEAALALARPGPLRLLDLGTGSGCLLVALLSEWPRATGLGIDRSPAALATARANAARNGVAARAAFAAGDWGAALAGGRYDVVVANPPYIATARIDDLAEEVRAHDPHLALDGGPDGLAAYRVILAQAAGGPDGPGLLAPEGRLLVEIGYDQEDALRALAPAAGLRVEAVRRDLAGHPRVVAMARAEAG</sequence>
<keyword evidence="3 5" id="KW-0949">S-adenosyl-L-methionine</keyword>
<evidence type="ECO:0000256" key="4">
    <source>
        <dbReference type="ARBA" id="ARBA00048391"/>
    </source>
</evidence>
<protein>
    <recommendedName>
        <fullName evidence="5">Release factor glutamine methyltransferase</fullName>
        <shortName evidence="5">RF MTase</shortName>
        <ecNumber evidence="5">2.1.1.297</ecNumber>
    </recommendedName>
    <alternativeName>
        <fullName evidence="5">N5-glutamine methyltransferase PrmC</fullName>
    </alternativeName>
    <alternativeName>
        <fullName evidence="5">Protein-(glutamine-N5) MTase PrmC</fullName>
    </alternativeName>
    <alternativeName>
        <fullName evidence="5">Protein-glutamine N-methyltransferase PrmC</fullName>
    </alternativeName>
</protein>
<dbReference type="GO" id="GO:0008168">
    <property type="term" value="F:methyltransferase activity"/>
    <property type="evidence" value="ECO:0007669"/>
    <property type="project" value="UniProtKB-KW"/>
</dbReference>
<dbReference type="InterPro" id="IPR029063">
    <property type="entry name" value="SAM-dependent_MTases_sf"/>
</dbReference>
<feature type="domain" description="Release factor glutamine methyltransferase N-terminal" evidence="7">
    <location>
        <begin position="16"/>
        <end position="86"/>
    </location>
</feature>
<evidence type="ECO:0000259" key="6">
    <source>
        <dbReference type="Pfam" id="PF05175"/>
    </source>
</evidence>
<evidence type="ECO:0000256" key="3">
    <source>
        <dbReference type="ARBA" id="ARBA00022691"/>
    </source>
</evidence>
<dbReference type="Gene3D" id="3.40.50.150">
    <property type="entry name" value="Vaccinia Virus protein VP39"/>
    <property type="match status" value="1"/>
</dbReference>
<dbReference type="Pfam" id="PF17827">
    <property type="entry name" value="PrmC_N"/>
    <property type="match status" value="1"/>
</dbReference>
<reference evidence="8" key="2">
    <citation type="submission" date="2021-08" db="EMBL/GenBank/DDBJ databases">
        <authorList>
            <person name="Tani A."/>
            <person name="Ola A."/>
            <person name="Ogura Y."/>
            <person name="Katsura K."/>
            <person name="Hayashi T."/>
        </authorList>
    </citation>
    <scope>NUCLEOTIDE SEQUENCE</scope>
    <source>
        <strain evidence="8">KCTC 52305</strain>
    </source>
</reference>
<dbReference type="EMBL" id="BPQH01000001">
    <property type="protein sequence ID" value="GJD47666.1"/>
    <property type="molecule type" value="Genomic_DNA"/>
</dbReference>
<evidence type="ECO:0000313" key="8">
    <source>
        <dbReference type="EMBL" id="GJD47666.1"/>
    </source>
</evidence>
<dbReference type="SUPFAM" id="SSF53335">
    <property type="entry name" value="S-adenosyl-L-methionine-dependent methyltransferases"/>
    <property type="match status" value="1"/>
</dbReference>
<dbReference type="GO" id="GO:0032259">
    <property type="term" value="P:methylation"/>
    <property type="evidence" value="ECO:0007669"/>
    <property type="project" value="UniProtKB-KW"/>
</dbReference>
<organism evidence="8 9">
    <name type="scientific">Methylobacterium crusticola</name>
    <dbReference type="NCBI Taxonomy" id="1697972"/>
    <lineage>
        <taxon>Bacteria</taxon>
        <taxon>Pseudomonadati</taxon>
        <taxon>Pseudomonadota</taxon>
        <taxon>Alphaproteobacteria</taxon>
        <taxon>Hyphomicrobiales</taxon>
        <taxon>Methylobacteriaceae</taxon>
        <taxon>Methylobacterium</taxon>
    </lineage>
</organism>
<comment type="similarity">
    <text evidence="5">Belongs to the protein N5-glutamine methyltransferase family. PrmC subfamily.</text>
</comment>
<dbReference type="PANTHER" id="PTHR18895:SF74">
    <property type="entry name" value="MTRF1L RELEASE FACTOR GLUTAMINE METHYLTRANSFERASE"/>
    <property type="match status" value="1"/>
</dbReference>
<dbReference type="PANTHER" id="PTHR18895">
    <property type="entry name" value="HEMK METHYLTRANSFERASE"/>
    <property type="match status" value="1"/>
</dbReference>
<feature type="binding site" evidence="5">
    <location>
        <begin position="197"/>
        <end position="200"/>
    </location>
    <ligand>
        <name>substrate</name>
    </ligand>
</feature>